<dbReference type="PATRIC" id="fig|883079.3.peg.1774"/>
<comment type="caution">
    <text evidence="2">The sequence shown here is derived from an EMBL/GenBank/DDBJ whole genome shotgun (WGS) entry which is preliminary data.</text>
</comment>
<dbReference type="Proteomes" id="UP000001095">
    <property type="component" value="Unassembled WGS sequence"/>
</dbReference>
<keyword evidence="3" id="KW-1185">Reference proteome</keyword>
<feature type="region of interest" description="Disordered" evidence="1">
    <location>
        <begin position="1"/>
        <end position="27"/>
    </location>
</feature>
<sequence>MTVSEPSEVIQPSIPDCGQSNEQSAPQLSPAWRTIDTAPKDGTQIDLWLTPPKGALSGGGYGRVCDCWFAEGKWWRYDETKYASDFPNLRSEVWNVSHWMSRPAQPAVADTRRRPREWSFFCSIFLHPEGRTSMSKLDDLHKAALEAAQAFEDAASYEEAMWTGWGDCVVPALAEMRRVKAQQAVCALRDAQP</sequence>
<accession>K8P5G5</accession>
<evidence type="ECO:0000313" key="2">
    <source>
        <dbReference type="EMBL" id="EKS37797.1"/>
    </source>
</evidence>
<evidence type="ECO:0000256" key="1">
    <source>
        <dbReference type="SAM" id="MobiDB-lite"/>
    </source>
</evidence>
<organism evidence="2 3">
    <name type="scientific">Afipia clevelandensis ATCC 49720</name>
    <dbReference type="NCBI Taxonomy" id="883079"/>
    <lineage>
        <taxon>Bacteria</taxon>
        <taxon>Pseudomonadati</taxon>
        <taxon>Pseudomonadota</taxon>
        <taxon>Alphaproteobacteria</taxon>
        <taxon>Hyphomicrobiales</taxon>
        <taxon>Nitrobacteraceae</taxon>
        <taxon>Afipia</taxon>
    </lineage>
</organism>
<evidence type="ECO:0008006" key="4">
    <source>
        <dbReference type="Google" id="ProtNLM"/>
    </source>
</evidence>
<gene>
    <name evidence="2" type="ORF">HMPREF9696_01747</name>
</gene>
<feature type="compositionally biased region" description="Polar residues" evidence="1">
    <location>
        <begin position="18"/>
        <end position="27"/>
    </location>
</feature>
<proteinExistence type="predicted"/>
<dbReference type="AlphaFoldDB" id="K8P5G5"/>
<protein>
    <recommendedName>
        <fullName evidence="4">DUF551 domain-containing protein</fullName>
    </recommendedName>
</protein>
<dbReference type="EMBL" id="AGWY01000007">
    <property type="protein sequence ID" value="EKS37797.1"/>
    <property type="molecule type" value="Genomic_DNA"/>
</dbReference>
<name>K8P5G5_9BRAD</name>
<dbReference type="HOGENOM" id="CLU_1406132_0_0_5"/>
<evidence type="ECO:0000313" key="3">
    <source>
        <dbReference type="Proteomes" id="UP000001095"/>
    </source>
</evidence>
<dbReference type="RefSeq" id="WP_002712613.1">
    <property type="nucleotide sequence ID" value="NZ_KB375281.1"/>
</dbReference>
<reference evidence="2 3" key="1">
    <citation type="submission" date="2012-04" db="EMBL/GenBank/DDBJ databases">
        <title>The Genome Sequence of Afipia clevelandensis ATCC 49720.</title>
        <authorList>
            <consortium name="The Broad Institute Genome Sequencing Platform"/>
            <person name="Earl A."/>
            <person name="Ward D."/>
            <person name="Feldgarden M."/>
            <person name="Gevers D."/>
            <person name="Huys G."/>
            <person name="Walker B."/>
            <person name="Young S.K."/>
            <person name="Zeng Q."/>
            <person name="Gargeya S."/>
            <person name="Fitzgerald M."/>
            <person name="Haas B."/>
            <person name="Abouelleil A."/>
            <person name="Alvarado L."/>
            <person name="Arachchi H.M."/>
            <person name="Berlin A."/>
            <person name="Chapman S.B."/>
            <person name="Goldberg J."/>
            <person name="Griggs A."/>
            <person name="Gujja S."/>
            <person name="Hansen M."/>
            <person name="Howarth C."/>
            <person name="Imamovic A."/>
            <person name="Larimer J."/>
            <person name="McCowen C."/>
            <person name="Montmayeur A."/>
            <person name="Murphy C."/>
            <person name="Neiman D."/>
            <person name="Pearson M."/>
            <person name="Priest M."/>
            <person name="Roberts A."/>
            <person name="Saif S."/>
            <person name="Shea T."/>
            <person name="Sisk P."/>
            <person name="Sykes S."/>
            <person name="Wortman J."/>
            <person name="Nusbaum C."/>
            <person name="Birren B."/>
        </authorList>
    </citation>
    <scope>NUCLEOTIDE SEQUENCE [LARGE SCALE GENOMIC DNA]</scope>
    <source>
        <strain evidence="2 3">ATCC 49720</strain>
    </source>
</reference>
<dbReference type="OrthoDB" id="7366511at2"/>